<dbReference type="PROSITE" id="PS51318">
    <property type="entry name" value="TAT"/>
    <property type="match status" value="1"/>
</dbReference>
<dbReference type="HOGENOM" id="CLU_013917_0_0_6"/>
<dbReference type="RefSeq" id="WP_013347038.1">
    <property type="nucleotide sequence ID" value="NC_014541.1"/>
</dbReference>
<dbReference type="PANTHER" id="PTHR47495:SF2">
    <property type="entry name" value="ALDEHYDE DEHYDROGENASE"/>
    <property type="match status" value="1"/>
</dbReference>
<dbReference type="Gene3D" id="3.30.365.10">
    <property type="entry name" value="Aldehyde oxidase/xanthine dehydrogenase, molybdopterin binding domain"/>
    <property type="match status" value="4"/>
</dbReference>
<dbReference type="InterPro" id="IPR006311">
    <property type="entry name" value="TAT_signal"/>
</dbReference>
<dbReference type="InterPro" id="IPR046867">
    <property type="entry name" value="AldOxase/xan_DH_MoCoBD2"/>
</dbReference>
<gene>
    <name evidence="3" type="ordered locus">Fbal_3535</name>
</gene>
<evidence type="ECO:0000313" key="3">
    <source>
        <dbReference type="EMBL" id="ADN77732.1"/>
    </source>
</evidence>
<dbReference type="Proteomes" id="UP000006683">
    <property type="component" value="Chromosome"/>
</dbReference>
<name>E1SNS5_FERBD</name>
<feature type="domain" description="Aldehyde oxidase/xanthine dehydrogenase a/b hammerhead" evidence="2">
    <location>
        <begin position="214"/>
        <end position="292"/>
    </location>
</feature>
<reference evidence="3 4" key="1">
    <citation type="journal article" date="2010" name="Stand. Genomic Sci.">
        <title>Complete genome sequence of Ferrimonas balearica type strain (PAT).</title>
        <authorList>
            <person name="Nolan M."/>
            <person name="Sikorski J."/>
            <person name="Davenport K."/>
            <person name="Lucas S."/>
            <person name="Glavina Del Rio T."/>
            <person name="Tice H."/>
            <person name="Cheng J."/>
            <person name="Goodwin L."/>
            <person name="Pitluck S."/>
            <person name="Liolios K."/>
            <person name="Ivanova N."/>
            <person name="Mavromatis K."/>
            <person name="Ovchinnikova G."/>
            <person name="Pati A."/>
            <person name="Chen A."/>
            <person name="Palaniappan K."/>
            <person name="Land M."/>
            <person name="Hauser L."/>
            <person name="Chang Y."/>
            <person name="Jeffries C."/>
            <person name="Tapia R."/>
            <person name="Brettin T."/>
            <person name="Detter J."/>
            <person name="Han C."/>
            <person name="Yasawong M."/>
            <person name="Rohde M."/>
            <person name="Tindall B."/>
            <person name="Goker M."/>
            <person name="Woyke T."/>
            <person name="Bristow J."/>
            <person name="Eisen J."/>
            <person name="Markowitz V."/>
            <person name="Hugenholtz P."/>
            <person name="Kyrpides N."/>
            <person name="Klenk H."/>
            <person name="Lapidus A."/>
        </authorList>
    </citation>
    <scope>NUCLEOTIDE SEQUENCE [LARGE SCALE GENOMIC DNA]</scope>
    <source>
        <strain evidence="4">DSM 9799 / CCM 4581 / KCTC 23876 / PAT</strain>
    </source>
</reference>
<dbReference type="InterPro" id="IPR012368">
    <property type="entry name" value="OxRdtase_Mopterin-bd_su_IorB"/>
</dbReference>
<keyword evidence="1" id="KW-0732">Signal</keyword>
<dbReference type="Gene3D" id="3.90.1170.50">
    <property type="entry name" value="Aldehyde oxidase/xanthine dehydrogenase, a/b hammerhead"/>
    <property type="match status" value="1"/>
</dbReference>
<dbReference type="Pfam" id="PF02738">
    <property type="entry name" value="MoCoBD_1"/>
    <property type="match status" value="1"/>
</dbReference>
<dbReference type="OrthoDB" id="9767994at2"/>
<dbReference type="SUPFAM" id="SSF56003">
    <property type="entry name" value="Molybdenum cofactor-binding domain"/>
    <property type="match status" value="2"/>
</dbReference>
<dbReference type="SMART" id="SM01008">
    <property type="entry name" value="Ald_Xan_dh_C"/>
    <property type="match status" value="1"/>
</dbReference>
<evidence type="ECO:0000256" key="1">
    <source>
        <dbReference type="ARBA" id="ARBA00022729"/>
    </source>
</evidence>
<dbReference type="STRING" id="550540.Fbal_3535"/>
<dbReference type="InterPro" id="IPR019546">
    <property type="entry name" value="TAT_signal_bac_arc"/>
</dbReference>
<dbReference type="InterPro" id="IPR000674">
    <property type="entry name" value="Ald_Oxase/Xan_DH_a/b"/>
</dbReference>
<dbReference type="PANTHER" id="PTHR47495">
    <property type="entry name" value="ALDEHYDE DEHYDROGENASE"/>
    <property type="match status" value="1"/>
</dbReference>
<protein>
    <submittedName>
        <fullName evidence="3">Aldehyde oxidase and xanthine dehydrogenase molybdopterin binding protein</fullName>
    </submittedName>
</protein>
<dbReference type="NCBIfam" id="TIGR01409">
    <property type="entry name" value="TAT_signal_seq"/>
    <property type="match status" value="1"/>
</dbReference>
<accession>E1SNS5</accession>
<dbReference type="Pfam" id="PF20256">
    <property type="entry name" value="MoCoBD_2"/>
    <property type="match status" value="1"/>
</dbReference>
<dbReference type="eggNOG" id="COG1529">
    <property type="taxonomic scope" value="Bacteria"/>
</dbReference>
<sequence>MIVKRQGLSRRRFLQVVAGTGGALVLGVHLPRPAHAESERPDANRPNTDPNVFITLTPDNRVEVMIKHLEMGQGAFTGLAMLVGEELDAAWDQLVAKPAPGDPTKFNHTQWGPMQGTGGSTGLSSSYLQMRQVGAAMRQMLLAAAAKRWGVKADTLRTEQGQVINGNERLSYGELAEAARAEPVPNPDGLTLKNPDQFIYIGKPMPRLDKGKTDGSAIYTQDINLPGMLTAVVIHPPRFGAKVTGFNANGADKADGVEGIVTFSNGVAVVAKDFWTAQSAAKQVKVSWDESNAERLSTSAMWETLKGLTNQPGLIAEQKGDASKAFAEAAHTVEMDFATPFLPHATMEPMNCVARVDKDGCELWSGFQMPTGDQMGAARILGIKPEQVKANVLIAGSSFGRRANPAWDYGLECVDIARQFPGKPVKVVWTREVDTRAGWYRPAYYQRVKAAVDGEGKLLAWQQHIAGKSVVSGTPFESALVHNGIDHTSIEGATDLPYAFPNTDFRVHNHNHGVPVQWWRAVGHNHTALAKEVTMDALARKAGQDPVQFRLQQGTNPRYNAVLKTAAEKAGWGKEMGANRGMGVAVQFLFESYVALVAEVTMEGDEVKVDKITCVVDCGLAVDPDIVAAQMEGGIGFGLGQVLFSTLSIEDGKVKQSNFQNHKVARMRDMPEVEVHIMPSAEPPTGVGEPATAVVAPAVVNAVAAATGKYRTHLPLMG</sequence>
<dbReference type="GeneID" id="67183742"/>
<dbReference type="KEGG" id="fbl:Fbal_3535"/>
<dbReference type="AlphaFoldDB" id="E1SNS5"/>
<keyword evidence="4" id="KW-1185">Reference proteome</keyword>
<evidence type="ECO:0000259" key="2">
    <source>
        <dbReference type="SMART" id="SM01008"/>
    </source>
</evidence>
<dbReference type="PIRSF" id="PIRSF036389">
    <property type="entry name" value="IOR_B"/>
    <property type="match status" value="1"/>
</dbReference>
<dbReference type="InterPro" id="IPR037165">
    <property type="entry name" value="AldOxase/xan_DH_Mopterin-bd_sf"/>
</dbReference>
<dbReference type="GO" id="GO:0016491">
    <property type="term" value="F:oxidoreductase activity"/>
    <property type="evidence" value="ECO:0007669"/>
    <property type="project" value="InterPro"/>
</dbReference>
<proteinExistence type="predicted"/>
<dbReference type="InterPro" id="IPR008274">
    <property type="entry name" value="AldOxase/xan_DH_MoCoBD1"/>
</dbReference>
<dbReference type="InterPro" id="IPR052516">
    <property type="entry name" value="N-heterocyclic_Hydroxylase"/>
</dbReference>
<dbReference type="EMBL" id="CP002209">
    <property type="protein sequence ID" value="ADN77732.1"/>
    <property type="molecule type" value="Genomic_DNA"/>
</dbReference>
<organism evidence="3 4">
    <name type="scientific">Ferrimonas balearica (strain DSM 9799 / CCM 4581 / KCTC 23876 / PAT)</name>
    <dbReference type="NCBI Taxonomy" id="550540"/>
    <lineage>
        <taxon>Bacteria</taxon>
        <taxon>Pseudomonadati</taxon>
        <taxon>Pseudomonadota</taxon>
        <taxon>Gammaproteobacteria</taxon>
        <taxon>Alteromonadales</taxon>
        <taxon>Ferrimonadaceae</taxon>
        <taxon>Ferrimonas</taxon>
    </lineage>
</organism>
<evidence type="ECO:0000313" key="4">
    <source>
        <dbReference type="Proteomes" id="UP000006683"/>
    </source>
</evidence>